<comment type="caution">
    <text evidence="3">The sequence shown here is derived from an EMBL/GenBank/DDBJ whole genome shotgun (WGS) entry which is preliminary data.</text>
</comment>
<evidence type="ECO:0000313" key="4">
    <source>
        <dbReference type="Proteomes" id="UP000654075"/>
    </source>
</evidence>
<dbReference type="SUPFAM" id="SSF82784">
    <property type="entry name" value="OsmC-like"/>
    <property type="match status" value="1"/>
</dbReference>
<keyword evidence="4" id="KW-1185">Reference proteome</keyword>
<name>A0A813FW75_POLGL</name>
<dbReference type="EMBL" id="CAJNNV010017943">
    <property type="protein sequence ID" value="CAE8605516.1"/>
    <property type="molecule type" value="Genomic_DNA"/>
</dbReference>
<feature type="region of interest" description="Disordered" evidence="1">
    <location>
        <begin position="61"/>
        <end position="84"/>
    </location>
</feature>
<organism evidence="3 4">
    <name type="scientific">Polarella glacialis</name>
    <name type="common">Dinoflagellate</name>
    <dbReference type="NCBI Taxonomy" id="89957"/>
    <lineage>
        <taxon>Eukaryota</taxon>
        <taxon>Sar</taxon>
        <taxon>Alveolata</taxon>
        <taxon>Dinophyceae</taxon>
        <taxon>Suessiales</taxon>
        <taxon>Suessiaceae</taxon>
        <taxon>Polarella</taxon>
    </lineage>
</organism>
<dbReference type="AlphaFoldDB" id="A0A813FW75"/>
<evidence type="ECO:0000256" key="1">
    <source>
        <dbReference type="SAM" id="MobiDB-lite"/>
    </source>
</evidence>
<reference evidence="3" key="1">
    <citation type="submission" date="2021-02" db="EMBL/GenBank/DDBJ databases">
        <authorList>
            <person name="Dougan E. K."/>
            <person name="Rhodes N."/>
            <person name="Thang M."/>
            <person name="Chan C."/>
        </authorList>
    </citation>
    <scope>NUCLEOTIDE SEQUENCE</scope>
</reference>
<sequence length="127" mass="13979">MPMAAAALRAASRWQLRSCHVPFWKSAKPFLSAAFATSSEKAEQPKIKSYQVIGEGQGAASEAKCRSHTMRTDVPRESGGKDSAPQPVELVLTALIGCETATAAYVARQMRPRFRLQRIEFEPPARF</sequence>
<evidence type="ECO:0008006" key="5">
    <source>
        <dbReference type="Google" id="ProtNLM"/>
    </source>
</evidence>
<dbReference type="InterPro" id="IPR036102">
    <property type="entry name" value="OsmC/Ohrsf"/>
</dbReference>
<evidence type="ECO:0000313" key="2">
    <source>
        <dbReference type="EMBL" id="CAE8605516.1"/>
    </source>
</evidence>
<dbReference type="Proteomes" id="UP000654075">
    <property type="component" value="Unassembled WGS sequence"/>
</dbReference>
<dbReference type="OrthoDB" id="434184at2759"/>
<dbReference type="InterPro" id="IPR015946">
    <property type="entry name" value="KH_dom-like_a/b"/>
</dbReference>
<evidence type="ECO:0000313" key="3">
    <source>
        <dbReference type="EMBL" id="CAE8614653.1"/>
    </source>
</evidence>
<dbReference type="EMBL" id="CAJNNV010025463">
    <property type="protein sequence ID" value="CAE8614653.1"/>
    <property type="molecule type" value="Genomic_DNA"/>
</dbReference>
<proteinExistence type="predicted"/>
<protein>
    <recommendedName>
        <fullName evidence="5">OsmC-like protein</fullName>
    </recommendedName>
</protein>
<dbReference type="Gene3D" id="3.30.300.20">
    <property type="match status" value="1"/>
</dbReference>
<accession>A0A813FW75</accession>
<gene>
    <name evidence="2" type="ORF">PGLA1383_LOCUS23628</name>
    <name evidence="3" type="ORF">PGLA1383_LOCUS32374</name>
</gene>
<feature type="compositionally biased region" description="Basic and acidic residues" evidence="1">
    <location>
        <begin position="70"/>
        <end position="80"/>
    </location>
</feature>